<proteinExistence type="predicted"/>
<accession>X1GJR8</accession>
<dbReference type="EMBL" id="BARU01016000">
    <property type="protein sequence ID" value="GAH57422.1"/>
    <property type="molecule type" value="Genomic_DNA"/>
</dbReference>
<protein>
    <submittedName>
        <fullName evidence="1">Uncharacterized protein</fullName>
    </submittedName>
</protein>
<feature type="non-terminal residue" evidence="1">
    <location>
        <position position="59"/>
    </location>
</feature>
<organism evidence="1">
    <name type="scientific">marine sediment metagenome</name>
    <dbReference type="NCBI Taxonomy" id="412755"/>
    <lineage>
        <taxon>unclassified sequences</taxon>
        <taxon>metagenomes</taxon>
        <taxon>ecological metagenomes</taxon>
    </lineage>
</organism>
<evidence type="ECO:0000313" key="1">
    <source>
        <dbReference type="EMBL" id="GAH57422.1"/>
    </source>
</evidence>
<name>X1GJR8_9ZZZZ</name>
<comment type="caution">
    <text evidence="1">The sequence shown here is derived from an EMBL/GenBank/DDBJ whole genome shotgun (WGS) entry which is preliminary data.</text>
</comment>
<sequence length="59" mass="7219">MKDTLRVEITNIGNYVNSKKDDYNSVISKNEKRMYFTSRRPFYARPDRNYFDNKFNEDI</sequence>
<reference evidence="1" key="1">
    <citation type="journal article" date="2014" name="Front. Microbiol.">
        <title>High frequency of phylogenetically diverse reductive dehalogenase-homologous genes in deep subseafloor sedimentary metagenomes.</title>
        <authorList>
            <person name="Kawai M."/>
            <person name="Futagami T."/>
            <person name="Toyoda A."/>
            <person name="Takaki Y."/>
            <person name="Nishi S."/>
            <person name="Hori S."/>
            <person name="Arai W."/>
            <person name="Tsubouchi T."/>
            <person name="Morono Y."/>
            <person name="Uchiyama I."/>
            <person name="Ito T."/>
            <person name="Fujiyama A."/>
            <person name="Inagaki F."/>
            <person name="Takami H."/>
        </authorList>
    </citation>
    <scope>NUCLEOTIDE SEQUENCE</scope>
    <source>
        <strain evidence="1">Expedition CK06-06</strain>
    </source>
</reference>
<gene>
    <name evidence="1" type="ORF">S03H2_27044</name>
</gene>
<dbReference type="AlphaFoldDB" id="X1GJR8"/>